<sequence>MDSVIRSRIDSELKARAGLVLESCGLNWSTAIRLFAEQIVKSEGIPFEVTRKPTARLRNAMSEANEITTHQHGRFNGVEQLMDSLNDGKE</sequence>
<dbReference type="GO" id="GO:0044010">
    <property type="term" value="P:single-species biofilm formation"/>
    <property type="evidence" value="ECO:0007669"/>
    <property type="project" value="InterPro"/>
</dbReference>
<dbReference type="Pfam" id="PF04221">
    <property type="entry name" value="RelB"/>
    <property type="match status" value="1"/>
</dbReference>
<gene>
    <name evidence="3" type="ORF">GA0061071_102356</name>
</gene>
<dbReference type="RefSeq" id="WP_061497949.1">
    <property type="nucleotide sequence ID" value="NZ_CP115659.1"/>
</dbReference>
<comment type="similarity">
    <text evidence="1">Belongs to the RelB/DinJ antitoxin family.</text>
</comment>
<dbReference type="GO" id="GO:0015643">
    <property type="term" value="F:toxic substance binding"/>
    <property type="evidence" value="ECO:0007669"/>
    <property type="project" value="InterPro"/>
</dbReference>
<proteinExistence type="inferred from homology"/>
<evidence type="ECO:0000313" key="4">
    <source>
        <dbReference type="Proteomes" id="UP000198975"/>
    </source>
</evidence>
<evidence type="ECO:0000313" key="3">
    <source>
        <dbReference type="EMBL" id="SCB88658.1"/>
    </source>
</evidence>
<dbReference type="GO" id="GO:0000987">
    <property type="term" value="F:cis-regulatory region sequence-specific DNA binding"/>
    <property type="evidence" value="ECO:0007669"/>
    <property type="project" value="InterPro"/>
</dbReference>
<dbReference type="Gene3D" id="1.10.1220.10">
    <property type="entry name" value="Met repressor-like"/>
    <property type="match status" value="1"/>
</dbReference>
<dbReference type="InterPro" id="IPR007337">
    <property type="entry name" value="RelB/DinJ"/>
</dbReference>
<organism evidence="3 4">
    <name type="scientific">Kosakonia oryzendophytica</name>
    <dbReference type="NCBI Taxonomy" id="1005665"/>
    <lineage>
        <taxon>Bacteria</taxon>
        <taxon>Pseudomonadati</taxon>
        <taxon>Pseudomonadota</taxon>
        <taxon>Gammaproteobacteria</taxon>
        <taxon>Enterobacterales</taxon>
        <taxon>Enterobacteriaceae</taxon>
        <taxon>Kosakonia</taxon>
    </lineage>
</organism>
<accession>A0A1C4A1Z8</accession>
<dbReference type="EMBL" id="FMAY01000002">
    <property type="protein sequence ID" value="SCB88658.1"/>
    <property type="molecule type" value="Genomic_DNA"/>
</dbReference>
<keyword evidence="2" id="KW-1277">Toxin-antitoxin system</keyword>
<dbReference type="InterPro" id="IPR013321">
    <property type="entry name" value="Arc_rbn_hlx_hlx"/>
</dbReference>
<name>A0A1C4A1Z8_9ENTR</name>
<dbReference type="AlphaFoldDB" id="A0A1C4A1Z8"/>
<reference evidence="4" key="1">
    <citation type="submission" date="2016-08" db="EMBL/GenBank/DDBJ databases">
        <authorList>
            <person name="Varghese N."/>
            <person name="Submissions Spin"/>
        </authorList>
    </citation>
    <scope>NUCLEOTIDE SEQUENCE [LARGE SCALE GENOMIC DNA]</scope>
    <source>
        <strain evidence="4">REICA_082</strain>
    </source>
</reference>
<dbReference type="PIRSF" id="PIRSF003108">
    <property type="entry name" value="DinJ"/>
    <property type="match status" value="1"/>
</dbReference>
<dbReference type="Proteomes" id="UP000198975">
    <property type="component" value="Unassembled WGS sequence"/>
</dbReference>
<dbReference type="InterPro" id="IPR026262">
    <property type="entry name" value="DinJ"/>
</dbReference>
<evidence type="ECO:0000256" key="2">
    <source>
        <dbReference type="ARBA" id="ARBA00022649"/>
    </source>
</evidence>
<dbReference type="PANTHER" id="PTHR38781:SF1">
    <property type="entry name" value="ANTITOXIN DINJ-RELATED"/>
    <property type="match status" value="1"/>
</dbReference>
<protein>
    <submittedName>
        <fullName evidence="3">DNA-damage-inducible protein J</fullName>
    </submittedName>
</protein>
<dbReference type="NCBIfam" id="TIGR02384">
    <property type="entry name" value="RelB_DinJ"/>
    <property type="match status" value="1"/>
</dbReference>
<dbReference type="OrthoDB" id="3174560at2"/>
<keyword evidence="4" id="KW-1185">Reference proteome</keyword>
<dbReference type="PANTHER" id="PTHR38781">
    <property type="entry name" value="ANTITOXIN DINJ-RELATED"/>
    <property type="match status" value="1"/>
</dbReference>
<dbReference type="GO" id="GO:0006355">
    <property type="term" value="P:regulation of DNA-templated transcription"/>
    <property type="evidence" value="ECO:0007669"/>
    <property type="project" value="InterPro"/>
</dbReference>
<evidence type="ECO:0000256" key="1">
    <source>
        <dbReference type="ARBA" id="ARBA00010562"/>
    </source>
</evidence>
<dbReference type="GO" id="GO:0006351">
    <property type="term" value="P:DNA-templated transcription"/>
    <property type="evidence" value="ECO:0007669"/>
    <property type="project" value="TreeGrafter"/>
</dbReference>